<keyword evidence="2" id="KW-1185">Reference proteome</keyword>
<organism evidence="1 2">
    <name type="scientific">Nematocida displodere</name>
    <dbReference type="NCBI Taxonomy" id="1805483"/>
    <lineage>
        <taxon>Eukaryota</taxon>
        <taxon>Fungi</taxon>
        <taxon>Fungi incertae sedis</taxon>
        <taxon>Microsporidia</taxon>
        <taxon>Nematocida</taxon>
    </lineage>
</organism>
<sequence>MKEHGTVLGLLNTEFVRYAVGRVSSAACLSLGLRSEGALSHMHSSRILLTAQEIAESWSSSGLDRMEVLTKTASIVSSTAAVCTGFSSFFRIAESLYLLLETAGSASTFLKVKRARETVPDGKEINRMYATSALVLGCNAVECFSFALGIWPVYLVAALCRGLITLWGCYGGIGEKVRGLIDKYTGASKRRPHNESKRTFFMP</sequence>
<evidence type="ECO:0000313" key="2">
    <source>
        <dbReference type="Proteomes" id="UP000185944"/>
    </source>
</evidence>
<dbReference type="RefSeq" id="XP_067544056.1">
    <property type="nucleotide sequence ID" value="XM_067687959.1"/>
</dbReference>
<gene>
    <name evidence="1" type="ORF">NEDG_00541</name>
</gene>
<protein>
    <submittedName>
        <fullName evidence="1">Uncharacterized protein</fullName>
    </submittedName>
</protein>
<comment type="caution">
    <text evidence="1">The sequence shown here is derived from an EMBL/GenBank/DDBJ whole genome shotgun (WGS) entry which is preliminary data.</text>
</comment>
<evidence type="ECO:0000313" key="1">
    <source>
        <dbReference type="EMBL" id="OAG29408.1"/>
    </source>
</evidence>
<dbReference type="EMBL" id="LTDL01000040">
    <property type="protein sequence ID" value="OAG29408.1"/>
    <property type="molecule type" value="Genomic_DNA"/>
</dbReference>
<proteinExistence type="predicted"/>
<name>A0A177EC59_9MICR</name>
<dbReference type="GeneID" id="93646891"/>
<reference evidence="1 2" key="1">
    <citation type="submission" date="2016-02" db="EMBL/GenBank/DDBJ databases">
        <title>Discovery of a natural microsporidian pathogen with a broad tissue tropism in Caenorhabditis elegans.</title>
        <authorList>
            <person name="Luallen R.J."/>
            <person name="Reinke A.W."/>
            <person name="Tong L."/>
            <person name="Botts M.R."/>
            <person name="Felix M.-A."/>
            <person name="Troemel E.R."/>
        </authorList>
    </citation>
    <scope>NUCLEOTIDE SEQUENCE [LARGE SCALE GENOMIC DNA]</scope>
    <source>
        <strain evidence="1 2">JUm2807</strain>
    </source>
</reference>
<dbReference type="VEuPathDB" id="MicrosporidiaDB:NEDG_00541"/>
<accession>A0A177EC59</accession>
<dbReference type="Proteomes" id="UP000185944">
    <property type="component" value="Unassembled WGS sequence"/>
</dbReference>
<dbReference type="AlphaFoldDB" id="A0A177EC59"/>